<feature type="region of interest" description="Disordered" evidence="1">
    <location>
        <begin position="114"/>
        <end position="149"/>
    </location>
</feature>
<feature type="region of interest" description="Disordered" evidence="1">
    <location>
        <begin position="221"/>
        <end position="291"/>
    </location>
</feature>
<feature type="compositionally biased region" description="Low complexity" evidence="1">
    <location>
        <begin position="313"/>
        <end position="331"/>
    </location>
</feature>
<reference evidence="3 4" key="1">
    <citation type="submission" date="2016-07" db="EMBL/GenBank/DDBJ databases">
        <title>Pervasive Adenine N6-methylation of Active Genes in Fungi.</title>
        <authorList>
            <consortium name="DOE Joint Genome Institute"/>
            <person name="Mondo S.J."/>
            <person name="Dannebaum R.O."/>
            <person name="Kuo R.C."/>
            <person name="Labutti K."/>
            <person name="Haridas S."/>
            <person name="Kuo A."/>
            <person name="Salamov A."/>
            <person name="Ahrendt S.R."/>
            <person name="Lipzen A."/>
            <person name="Sullivan W."/>
            <person name="Andreopoulos W.B."/>
            <person name="Clum A."/>
            <person name="Lindquist E."/>
            <person name="Daum C."/>
            <person name="Ramamoorthy G.K."/>
            <person name="Gryganskyi A."/>
            <person name="Culley D."/>
            <person name="Magnuson J.K."/>
            <person name="James T.Y."/>
            <person name="O'Malley M.A."/>
            <person name="Stajich J.E."/>
            <person name="Spatafora J.W."/>
            <person name="Visel A."/>
            <person name="Grigoriev I.V."/>
        </authorList>
    </citation>
    <scope>NUCLEOTIDE SEQUENCE [LARGE SCALE GENOMIC DNA]</scope>
    <source>
        <strain evidence="3 4">PL171</strain>
    </source>
</reference>
<evidence type="ECO:0000313" key="4">
    <source>
        <dbReference type="Proteomes" id="UP000193411"/>
    </source>
</evidence>
<organism evidence="3 4">
    <name type="scientific">Catenaria anguillulae PL171</name>
    <dbReference type="NCBI Taxonomy" id="765915"/>
    <lineage>
        <taxon>Eukaryota</taxon>
        <taxon>Fungi</taxon>
        <taxon>Fungi incertae sedis</taxon>
        <taxon>Blastocladiomycota</taxon>
        <taxon>Blastocladiomycetes</taxon>
        <taxon>Blastocladiales</taxon>
        <taxon>Catenariaceae</taxon>
        <taxon>Catenaria</taxon>
    </lineage>
</organism>
<feature type="compositionally biased region" description="Polar residues" evidence="1">
    <location>
        <begin position="221"/>
        <end position="231"/>
    </location>
</feature>
<dbReference type="AlphaFoldDB" id="A0A1Y2HWT6"/>
<keyword evidence="2" id="KW-1133">Transmembrane helix</keyword>
<dbReference type="Proteomes" id="UP000193411">
    <property type="component" value="Unassembled WGS sequence"/>
</dbReference>
<protein>
    <recommendedName>
        <fullName evidence="5">Protein kinase domain-containing protein</fullName>
    </recommendedName>
</protein>
<feature type="region of interest" description="Disordered" evidence="1">
    <location>
        <begin position="565"/>
        <end position="585"/>
    </location>
</feature>
<feature type="compositionally biased region" description="Polar residues" evidence="1">
    <location>
        <begin position="114"/>
        <end position="126"/>
    </location>
</feature>
<evidence type="ECO:0000313" key="3">
    <source>
        <dbReference type="EMBL" id="ORZ37612.1"/>
    </source>
</evidence>
<keyword evidence="2" id="KW-0472">Membrane</keyword>
<evidence type="ECO:0000256" key="2">
    <source>
        <dbReference type="SAM" id="Phobius"/>
    </source>
</evidence>
<feature type="compositionally biased region" description="Polar residues" evidence="1">
    <location>
        <begin position="274"/>
        <end position="284"/>
    </location>
</feature>
<dbReference type="OrthoDB" id="5569199at2759"/>
<accession>A0A1Y2HWT6</accession>
<feature type="compositionally biased region" description="Low complexity" evidence="1">
    <location>
        <begin position="260"/>
        <end position="273"/>
    </location>
</feature>
<evidence type="ECO:0000256" key="1">
    <source>
        <dbReference type="SAM" id="MobiDB-lite"/>
    </source>
</evidence>
<proteinExistence type="predicted"/>
<keyword evidence="4" id="KW-1185">Reference proteome</keyword>
<feature type="region of interest" description="Disordered" evidence="1">
    <location>
        <begin position="313"/>
        <end position="335"/>
    </location>
</feature>
<comment type="caution">
    <text evidence="3">The sequence shown here is derived from an EMBL/GenBank/DDBJ whole genome shotgun (WGS) entry which is preliminary data.</text>
</comment>
<feature type="region of interest" description="Disordered" evidence="1">
    <location>
        <begin position="1"/>
        <end position="38"/>
    </location>
</feature>
<feature type="compositionally biased region" description="Low complexity" evidence="1">
    <location>
        <begin position="241"/>
        <end position="252"/>
    </location>
</feature>
<evidence type="ECO:0008006" key="5">
    <source>
        <dbReference type="Google" id="ProtNLM"/>
    </source>
</evidence>
<keyword evidence="2" id="KW-0812">Transmembrane</keyword>
<feature type="compositionally biased region" description="Low complexity" evidence="1">
    <location>
        <begin position="18"/>
        <end position="37"/>
    </location>
</feature>
<feature type="compositionally biased region" description="Low complexity" evidence="1">
    <location>
        <begin position="565"/>
        <end position="583"/>
    </location>
</feature>
<sequence>MPPSSSSRSAVGSTVAKSASRPTRTTANSASSSTSTRAHNHWSDRLLSVLVPLSVLSFVIPAIVSALLHAFSLPALPHPRHLTGAMVANRPTSRAPAPNPKSTWSGTASYVLRTSSARAPPKTSNSRQDRFHVTRCGAHPNPGVNASNGSAIPPLCELNKSASCPNLGRYARRSGATSSTSRSRNRSGSAYSGTNAADDTRSVCSSASTDDLDAISESTPFLLSPASSSPQVAKPKTIPPSEASAFHSSSAALHRDSAVFPSPTSSLFSSRSTANESTCADTRGSTSSTSAAAPMIAFNPTPFTPAISHKHTNATTTTAPSSLTTTVASSPPTFPLSFPDPPLAPLPMPTTSNAAPTRFQLPTTPIDPQTHLRHLLACSGAAWWATRFAICDILTPRARRQLFLAQDMLIATSTSSTNALGTVCMAVVSEHEAARQALMAQLARSARVERMLPVLDVVMPPAAAHLPSGAVGGVGTGVREAVVVVPLSVMGSVADRVRVRRLAPNEAKALLGVVVAAMAKLARVGVGYRGFKLDYVLINGHIPDTQDLTPVDMLVGGYHAMFDTPLPSSPKSPSTPASSSVNSDVVTPDAARAIADLLTAVGKAMDPTRPM</sequence>
<name>A0A1Y2HWT6_9FUNG</name>
<feature type="compositionally biased region" description="Polar residues" evidence="1">
    <location>
        <begin position="191"/>
        <end position="205"/>
    </location>
</feature>
<feature type="region of interest" description="Disordered" evidence="1">
    <location>
        <begin position="168"/>
        <end position="205"/>
    </location>
</feature>
<gene>
    <name evidence="3" type="ORF">BCR44DRAFT_1484051</name>
</gene>
<dbReference type="EMBL" id="MCFL01000012">
    <property type="protein sequence ID" value="ORZ37612.1"/>
    <property type="molecule type" value="Genomic_DNA"/>
</dbReference>
<feature type="transmembrane region" description="Helical" evidence="2">
    <location>
        <begin position="46"/>
        <end position="71"/>
    </location>
</feature>
<feature type="compositionally biased region" description="Low complexity" evidence="1">
    <location>
        <begin position="173"/>
        <end position="190"/>
    </location>
</feature>